<dbReference type="InterPro" id="IPR025668">
    <property type="entry name" value="Tnp_DDE_dom"/>
</dbReference>
<dbReference type="AlphaFoldDB" id="X0V482"/>
<feature type="domain" description="Transposase DDE" evidence="1">
    <location>
        <begin position="97"/>
        <end position="214"/>
    </location>
</feature>
<evidence type="ECO:0000259" key="1">
    <source>
        <dbReference type="Pfam" id="PF13751"/>
    </source>
</evidence>
<dbReference type="PANTHER" id="PTHR33408:SF2">
    <property type="entry name" value="TRANSPOSASE DDE DOMAIN-CONTAINING PROTEIN"/>
    <property type="match status" value="1"/>
</dbReference>
<proteinExistence type="predicted"/>
<feature type="non-terminal residue" evidence="2">
    <location>
        <position position="263"/>
    </location>
</feature>
<gene>
    <name evidence="2" type="ORF">S01H1_46223</name>
</gene>
<dbReference type="EMBL" id="BARS01029585">
    <property type="protein sequence ID" value="GAG06197.1"/>
    <property type="molecule type" value="Genomic_DNA"/>
</dbReference>
<accession>X0V482</accession>
<organism evidence="2">
    <name type="scientific">marine sediment metagenome</name>
    <dbReference type="NCBI Taxonomy" id="412755"/>
    <lineage>
        <taxon>unclassified sequences</taxon>
        <taxon>metagenomes</taxon>
        <taxon>ecological metagenomes</taxon>
    </lineage>
</organism>
<sequence length="263" mass="29280">EVQLITCAIPQTAAEPDAGSVEEVLDDLEGNSLLPGEILTDTLYNSDDNVQLAAEYGIELVGPVPSGSAKSKGSDEYKRLNIDDFDVDETTEEVVCCPAGHAPDSSEHDRETSRTKTVMSDLACGPCDFRKECPVKKGRVGYCLEHTAKERRLAGRRRETATEVFRERYRIRGGIEGTNSGLKRRTGLGQLRVRGRPAVFHAIYLKIAGWNILRASVCAKMREIVWERANMAACWLNFGFLRWAKTLGSVPMSLKRQIRLHLQ</sequence>
<reference evidence="2" key="1">
    <citation type="journal article" date="2014" name="Front. Microbiol.">
        <title>High frequency of phylogenetically diverse reductive dehalogenase-homologous genes in deep subseafloor sedimentary metagenomes.</title>
        <authorList>
            <person name="Kawai M."/>
            <person name="Futagami T."/>
            <person name="Toyoda A."/>
            <person name="Takaki Y."/>
            <person name="Nishi S."/>
            <person name="Hori S."/>
            <person name="Arai W."/>
            <person name="Tsubouchi T."/>
            <person name="Morono Y."/>
            <person name="Uchiyama I."/>
            <person name="Ito T."/>
            <person name="Fujiyama A."/>
            <person name="Inagaki F."/>
            <person name="Takami H."/>
        </authorList>
    </citation>
    <scope>NUCLEOTIDE SEQUENCE</scope>
    <source>
        <strain evidence="2">Expedition CK06-06</strain>
    </source>
</reference>
<name>X0V482_9ZZZZ</name>
<dbReference type="PANTHER" id="PTHR33408">
    <property type="entry name" value="TRANSPOSASE"/>
    <property type="match status" value="1"/>
</dbReference>
<protein>
    <recommendedName>
        <fullName evidence="1">Transposase DDE domain-containing protein</fullName>
    </recommendedName>
</protein>
<feature type="non-terminal residue" evidence="2">
    <location>
        <position position="1"/>
    </location>
</feature>
<comment type="caution">
    <text evidence="2">The sequence shown here is derived from an EMBL/GenBank/DDBJ whole genome shotgun (WGS) entry which is preliminary data.</text>
</comment>
<evidence type="ECO:0000313" key="2">
    <source>
        <dbReference type="EMBL" id="GAG06197.1"/>
    </source>
</evidence>
<dbReference type="Pfam" id="PF13751">
    <property type="entry name" value="DDE_Tnp_1_6"/>
    <property type="match status" value="1"/>
</dbReference>